<keyword evidence="2" id="KW-1185">Reference proteome</keyword>
<gene>
    <name evidence="1" type="ORF">LY79DRAFT_564193</name>
</gene>
<proteinExistence type="predicted"/>
<accession>A0AAD8PRJ9</accession>
<dbReference type="RefSeq" id="XP_060410578.1">
    <property type="nucleotide sequence ID" value="XM_060558623.1"/>
</dbReference>
<protein>
    <submittedName>
        <fullName evidence="1">Uncharacterized protein</fullName>
    </submittedName>
</protein>
<name>A0AAD8PRJ9_9PEZI</name>
<dbReference type="GeneID" id="85442863"/>
<evidence type="ECO:0000313" key="1">
    <source>
        <dbReference type="EMBL" id="KAK1579454.1"/>
    </source>
</evidence>
<comment type="caution">
    <text evidence="1">The sequence shown here is derived from an EMBL/GenBank/DDBJ whole genome shotgun (WGS) entry which is preliminary data.</text>
</comment>
<dbReference type="AlphaFoldDB" id="A0AAD8PRJ9"/>
<dbReference type="EMBL" id="JAHLJV010000066">
    <property type="protein sequence ID" value="KAK1579454.1"/>
    <property type="molecule type" value="Genomic_DNA"/>
</dbReference>
<reference evidence="1" key="1">
    <citation type="submission" date="2021-06" db="EMBL/GenBank/DDBJ databases">
        <title>Comparative genomics, transcriptomics and evolutionary studies reveal genomic signatures of adaptation to plant cell wall in hemibiotrophic fungi.</title>
        <authorList>
            <consortium name="DOE Joint Genome Institute"/>
            <person name="Baroncelli R."/>
            <person name="Diaz J.F."/>
            <person name="Benocci T."/>
            <person name="Peng M."/>
            <person name="Battaglia E."/>
            <person name="Haridas S."/>
            <person name="Andreopoulos W."/>
            <person name="Labutti K."/>
            <person name="Pangilinan J."/>
            <person name="Floch G.L."/>
            <person name="Makela M.R."/>
            <person name="Henrissat B."/>
            <person name="Grigoriev I.V."/>
            <person name="Crouch J.A."/>
            <person name="De Vries R.P."/>
            <person name="Sukno S.A."/>
            <person name="Thon M.R."/>
        </authorList>
    </citation>
    <scope>NUCLEOTIDE SEQUENCE</scope>
    <source>
        <strain evidence="1">CBS 125086</strain>
    </source>
</reference>
<dbReference type="Proteomes" id="UP001230504">
    <property type="component" value="Unassembled WGS sequence"/>
</dbReference>
<organism evidence="1 2">
    <name type="scientific">Colletotrichum navitas</name>
    <dbReference type="NCBI Taxonomy" id="681940"/>
    <lineage>
        <taxon>Eukaryota</taxon>
        <taxon>Fungi</taxon>
        <taxon>Dikarya</taxon>
        <taxon>Ascomycota</taxon>
        <taxon>Pezizomycotina</taxon>
        <taxon>Sordariomycetes</taxon>
        <taxon>Hypocreomycetidae</taxon>
        <taxon>Glomerellales</taxon>
        <taxon>Glomerellaceae</taxon>
        <taxon>Colletotrichum</taxon>
        <taxon>Colletotrichum graminicola species complex</taxon>
    </lineage>
</organism>
<sequence length="112" mass="12181">MYVDGYVYSAVAIISVRQSLPVFNNIVVGFVCLRDTHCMQAASDWVAPVREKVALLSTSVRLTSNTQVGPGLKGNKVLAGSDIKRNEVVCLSALPFVAFLPVSLTNTFYQSR</sequence>
<evidence type="ECO:0000313" key="2">
    <source>
        <dbReference type="Proteomes" id="UP001230504"/>
    </source>
</evidence>